<organism evidence="1 2">
    <name type="scientific">Holospora curviuscula</name>
    <dbReference type="NCBI Taxonomy" id="1082868"/>
    <lineage>
        <taxon>Bacteria</taxon>
        <taxon>Pseudomonadati</taxon>
        <taxon>Pseudomonadota</taxon>
        <taxon>Alphaproteobacteria</taxon>
        <taxon>Holosporales</taxon>
        <taxon>Holosporaceae</taxon>
        <taxon>Holospora</taxon>
    </lineage>
</organism>
<name>A0A2S5R8R6_9PROT</name>
<dbReference type="RefSeq" id="WP_104207040.1">
    <property type="nucleotide sequence ID" value="NZ_PHHC01000096.1"/>
</dbReference>
<accession>A0A2S5R8R6</accession>
<comment type="caution">
    <text evidence="1">The sequence shown here is derived from an EMBL/GenBank/DDBJ whole genome shotgun (WGS) entry which is preliminary data.</text>
</comment>
<dbReference type="Proteomes" id="UP000239425">
    <property type="component" value="Unassembled WGS sequence"/>
</dbReference>
<dbReference type="EMBL" id="PHHC01000096">
    <property type="protein sequence ID" value="PPE03525.1"/>
    <property type="molecule type" value="Genomic_DNA"/>
</dbReference>
<evidence type="ECO:0000313" key="1">
    <source>
        <dbReference type="EMBL" id="PPE03525.1"/>
    </source>
</evidence>
<gene>
    <name evidence="1" type="ORF">HCUR_01069</name>
</gene>
<sequence>MKKFNPICILPSFLMLFSVEGVSGKDRKATIRAEKAAIKDEKKTISLSKCIYKQRNYVKRSFMRQNHSISSLGLEDLLNDFQKVTISKKIRKNRKVTIETDAKREKISDKFSETIIEGFNKYPFIEIMIGTDSIEELSDYYGEKYANSVKITEFDDIMDKMDKTLEEVKHFEDFNPSNLTILSKTIINYFIPAVQQSILTHKKDSSKVVEDLSKKVVEDLSKKVVEDMKKTFFFNKEGKSMRIVSTQKGNSMPIVSTQKPQIIFLKKKDNPSQ</sequence>
<proteinExistence type="predicted"/>
<keyword evidence="2" id="KW-1185">Reference proteome</keyword>
<evidence type="ECO:0000313" key="2">
    <source>
        <dbReference type="Proteomes" id="UP000239425"/>
    </source>
</evidence>
<protein>
    <submittedName>
        <fullName evidence="1">Uncharacterized protein</fullName>
    </submittedName>
</protein>
<reference evidence="1 2" key="1">
    <citation type="submission" date="2017-11" db="EMBL/GenBank/DDBJ databases">
        <title>Comparative genomic analysis of Holospora spp., intranuclear symbionts of paramecia.</title>
        <authorList>
            <person name="Garushyants S.K."/>
            <person name="Beliavskaya A."/>
            <person name="Malko D.B."/>
            <person name="Logacheva M.D."/>
            <person name="Rautian M.S."/>
            <person name="Gelfand M.S."/>
        </authorList>
    </citation>
    <scope>NUCLEOTIDE SEQUENCE [LARGE SCALE GENOMIC DNA]</scope>
    <source>
        <strain evidence="2">02AZ16</strain>
    </source>
</reference>
<dbReference type="AlphaFoldDB" id="A0A2S5R8R6"/>